<dbReference type="Proteomes" id="UP000006461">
    <property type="component" value="Chromosome"/>
</dbReference>
<dbReference type="eggNOG" id="ENOG503398G">
    <property type="taxonomic scope" value="Bacteria"/>
</dbReference>
<gene>
    <name evidence="1" type="ordered locus">MODMU_1787</name>
</gene>
<dbReference type="STRING" id="477641.MODMU_1787"/>
<sequence>MSLVERVRARFARPPEAVRAVVSADADERVLAWGERVDGGWTVATSRGLRVVPAGLDLSAAAEVPVLPWHEIGSARWNAAGSGGTFVVTPLTEVEPGVQARLAPQRHVLREAGELPAVLKKRVDQTVVTSQRHPLPSGGAVLLVARRVPGQAAREWTVVFDDDADRDDPVARDLARERLAAAVAADDPTR</sequence>
<keyword evidence="2" id="KW-1185">Reference proteome</keyword>
<organism evidence="1 2">
    <name type="scientific">Modestobacter italicus (strain DSM 44449 / CECT 9708 / BC 501)</name>
    <dbReference type="NCBI Taxonomy" id="2732864"/>
    <lineage>
        <taxon>Bacteria</taxon>
        <taxon>Bacillati</taxon>
        <taxon>Actinomycetota</taxon>
        <taxon>Actinomycetes</taxon>
        <taxon>Geodermatophilales</taxon>
        <taxon>Geodermatophilaceae</taxon>
        <taxon>Modestobacter</taxon>
    </lineage>
</organism>
<dbReference type="HOGENOM" id="CLU_1458618_0_0_11"/>
<protein>
    <submittedName>
        <fullName evidence="1">Uncharacterized protein</fullName>
    </submittedName>
</protein>
<dbReference type="OMA" id="SWAVRYD"/>
<dbReference type="OrthoDB" id="5144898at2"/>
<dbReference type="AlphaFoldDB" id="I4EV12"/>
<proteinExistence type="predicted"/>
<name>I4EV12_MODI5</name>
<reference evidence="1 2" key="1">
    <citation type="journal article" date="2012" name="J. Bacteriol.">
        <title>Genome Sequence of Radiation-Resistant Modestobacter marinus Strain BC501, a Representative Actinobacterium That Thrives on Calcareous Stone Surfaces.</title>
        <authorList>
            <person name="Normand P."/>
            <person name="Gury J."/>
            <person name="Pujic P."/>
            <person name="Chouaia B."/>
            <person name="Crotti E."/>
            <person name="Brusetti L."/>
            <person name="Daffonchio D."/>
            <person name="Vacherie B."/>
            <person name="Barbe V."/>
            <person name="Medigue C."/>
            <person name="Calteau A."/>
            <person name="Ghodhbane-Gtari F."/>
            <person name="Essoussi I."/>
            <person name="Nouioui I."/>
            <person name="Abbassi-Ghozzi I."/>
            <person name="Gtari M."/>
        </authorList>
    </citation>
    <scope>NUCLEOTIDE SEQUENCE [LARGE SCALE GENOMIC DNA]</scope>
    <source>
        <strain evidence="2">BC 501</strain>
    </source>
</reference>
<dbReference type="PATRIC" id="fig|477641.3.peg.1683"/>
<accession>I4EV12</accession>
<evidence type="ECO:0000313" key="1">
    <source>
        <dbReference type="EMBL" id="CCH87225.1"/>
    </source>
</evidence>
<dbReference type="EMBL" id="FO203431">
    <property type="protein sequence ID" value="CCH87225.1"/>
    <property type="molecule type" value="Genomic_DNA"/>
</dbReference>
<evidence type="ECO:0000313" key="2">
    <source>
        <dbReference type="Proteomes" id="UP000006461"/>
    </source>
</evidence>
<dbReference type="KEGG" id="mmar:MODMU_1787"/>